<organism evidence="1 2">
    <name type="scientific">Candidatus Uhrbacteria bacterium GW2011_GWA2_52_8d</name>
    <dbReference type="NCBI Taxonomy" id="1618979"/>
    <lineage>
        <taxon>Bacteria</taxon>
        <taxon>Candidatus Uhriibacteriota</taxon>
    </lineage>
</organism>
<dbReference type="CDD" id="cd01659">
    <property type="entry name" value="TRX_superfamily"/>
    <property type="match status" value="1"/>
</dbReference>
<name>A0A0G1XKF7_9BACT</name>
<dbReference type="SUPFAM" id="SSF52833">
    <property type="entry name" value="Thioredoxin-like"/>
    <property type="match status" value="1"/>
</dbReference>
<accession>A0A0G1XKF7</accession>
<dbReference type="Proteomes" id="UP000034054">
    <property type="component" value="Unassembled WGS sequence"/>
</dbReference>
<protein>
    <recommendedName>
        <fullName evidence="3">Thioredoxin domain-containing protein</fullName>
    </recommendedName>
</protein>
<dbReference type="AlphaFoldDB" id="A0A0G1XKF7"/>
<sequence>MLSFYYGEECPHCHHMMPIVDKLIGEGKEINKLETWHNEENAGKLEKADGGRCGGVPFFHNTDTDQFICGAANESRIRDWADGRKSE</sequence>
<evidence type="ECO:0000313" key="1">
    <source>
        <dbReference type="EMBL" id="KKW31411.1"/>
    </source>
</evidence>
<evidence type="ECO:0008006" key="3">
    <source>
        <dbReference type="Google" id="ProtNLM"/>
    </source>
</evidence>
<comment type="caution">
    <text evidence="1">The sequence shown here is derived from an EMBL/GenBank/DDBJ whole genome shotgun (WGS) entry which is preliminary data.</text>
</comment>
<reference evidence="1 2" key="1">
    <citation type="journal article" date="2015" name="Nature">
        <title>rRNA introns, odd ribosomes, and small enigmatic genomes across a large radiation of phyla.</title>
        <authorList>
            <person name="Brown C.T."/>
            <person name="Hug L.A."/>
            <person name="Thomas B.C."/>
            <person name="Sharon I."/>
            <person name="Castelle C.J."/>
            <person name="Singh A."/>
            <person name="Wilkins M.J."/>
            <person name="Williams K.H."/>
            <person name="Banfield J.F."/>
        </authorList>
    </citation>
    <scope>NUCLEOTIDE SEQUENCE [LARGE SCALE GENOMIC DNA]</scope>
</reference>
<dbReference type="InterPro" id="IPR036249">
    <property type="entry name" value="Thioredoxin-like_sf"/>
</dbReference>
<evidence type="ECO:0000313" key="2">
    <source>
        <dbReference type="Proteomes" id="UP000034054"/>
    </source>
</evidence>
<gene>
    <name evidence="1" type="ORF">UY76_C0058G0004</name>
</gene>
<dbReference type="EMBL" id="LCRH01000058">
    <property type="protein sequence ID" value="KKW31411.1"/>
    <property type="molecule type" value="Genomic_DNA"/>
</dbReference>
<proteinExistence type="predicted"/>